<evidence type="ECO:0000256" key="4">
    <source>
        <dbReference type="ARBA" id="ARBA00023237"/>
    </source>
</evidence>
<dbReference type="Gene3D" id="3.30.160.150">
    <property type="entry name" value="Lipoprotein like domain"/>
    <property type="match status" value="1"/>
</dbReference>
<organism evidence="7 8">
    <name type="scientific">Chromohalobacter japonicus</name>
    <dbReference type="NCBI Taxonomy" id="223900"/>
    <lineage>
        <taxon>Bacteria</taxon>
        <taxon>Pseudomonadati</taxon>
        <taxon>Pseudomonadota</taxon>
        <taxon>Gammaproteobacteria</taxon>
        <taxon>Oceanospirillales</taxon>
        <taxon>Halomonadaceae</taxon>
        <taxon>Chromohalobacter</taxon>
    </lineage>
</organism>
<keyword evidence="2 6" id="KW-0472">Membrane</keyword>
<keyword evidence="8" id="KW-1185">Reference proteome</keyword>
<dbReference type="PROSITE" id="PS51257">
    <property type="entry name" value="PROKAR_LIPOPROTEIN"/>
    <property type="match status" value="1"/>
</dbReference>
<dbReference type="STRING" id="223900.GCA_000821045_01497"/>
<reference evidence="7 8" key="1">
    <citation type="submission" date="2016-12" db="EMBL/GenBank/DDBJ databases">
        <title>Draft genome sequences of strains Salinicola socius SMB35, Salinicola sp. MH3R3-1 and Chromohalobacter sp. SMB17 from the Verkhnekamsk potash mining region of Russia.</title>
        <authorList>
            <person name="Mavrodi D.V."/>
            <person name="Olsson B.E."/>
            <person name="Korsakova E.S."/>
            <person name="Pyankova A."/>
            <person name="Mavrodi O.V."/>
            <person name="Plotnikova E.G."/>
        </authorList>
    </citation>
    <scope>NUCLEOTIDE SEQUENCE [LARGE SCALE GENOMIC DNA]</scope>
    <source>
        <strain evidence="7 8">SMB17</strain>
    </source>
</reference>
<dbReference type="GO" id="GO:0043165">
    <property type="term" value="P:Gram-negative-bacterium-type cell outer membrane assembly"/>
    <property type="evidence" value="ECO:0007669"/>
    <property type="project" value="UniProtKB-UniRule"/>
</dbReference>
<keyword evidence="3 6" id="KW-0564">Palmitate</keyword>
<name>A0A1Q8TE05_9GAMM</name>
<dbReference type="GO" id="GO:0001530">
    <property type="term" value="F:lipopolysaccharide binding"/>
    <property type="evidence" value="ECO:0007669"/>
    <property type="project" value="TreeGrafter"/>
</dbReference>
<sequence length="164" mass="18114">MKRRSLIIRSLLLLTLTTLLAGCGFQLRGLDAAALDIPALTLSSPDGRFEDAVEQALKGTGTTLEDNAPLRVNLSEEQVRETRLTQGVSGNQERRLTLSVPFSVQRSEDNAYLLDQQTLEASTTLSVDNNNLLAQDELRDEALDSLRQEAARQLVDRLRALEIP</sequence>
<dbReference type="RefSeq" id="WP_040242014.1">
    <property type="nucleotide sequence ID" value="NZ_JAKGAJ010000025.1"/>
</dbReference>
<comment type="subcellular location">
    <subcellularLocation>
        <location evidence="6">Cell outer membrane</location>
        <topology evidence="6">Lipid-anchor</topology>
    </subcellularLocation>
</comment>
<proteinExistence type="inferred from homology"/>
<accession>A0A1Q8TE05</accession>
<evidence type="ECO:0000313" key="8">
    <source>
        <dbReference type="Proteomes" id="UP000186806"/>
    </source>
</evidence>
<dbReference type="AlphaFoldDB" id="A0A1Q8TE05"/>
<dbReference type="PANTHER" id="PTHR38098:SF1">
    <property type="entry name" value="LPS-ASSEMBLY LIPOPROTEIN LPTE"/>
    <property type="match status" value="1"/>
</dbReference>
<comment type="similarity">
    <text evidence="6">Belongs to the LptE lipoprotein family.</text>
</comment>
<dbReference type="HAMAP" id="MF_01186">
    <property type="entry name" value="LPS_assembly_LptE"/>
    <property type="match status" value="1"/>
</dbReference>
<dbReference type="InterPro" id="IPR007485">
    <property type="entry name" value="LPS_assembly_LptE"/>
</dbReference>
<dbReference type="Pfam" id="PF04390">
    <property type="entry name" value="LptE"/>
    <property type="match status" value="1"/>
</dbReference>
<dbReference type="GO" id="GO:0015920">
    <property type="term" value="P:lipopolysaccharide transport"/>
    <property type="evidence" value="ECO:0007669"/>
    <property type="project" value="TreeGrafter"/>
</dbReference>
<dbReference type="GO" id="GO:1990351">
    <property type="term" value="C:transporter complex"/>
    <property type="evidence" value="ECO:0007669"/>
    <property type="project" value="TreeGrafter"/>
</dbReference>
<evidence type="ECO:0000313" key="7">
    <source>
        <dbReference type="EMBL" id="OLO11910.1"/>
    </source>
</evidence>
<dbReference type="Proteomes" id="UP000186806">
    <property type="component" value="Unassembled WGS sequence"/>
</dbReference>
<evidence type="ECO:0000256" key="5">
    <source>
        <dbReference type="ARBA" id="ARBA00023288"/>
    </source>
</evidence>
<evidence type="ECO:0000256" key="3">
    <source>
        <dbReference type="ARBA" id="ARBA00023139"/>
    </source>
</evidence>
<keyword evidence="4 6" id="KW-0998">Cell outer membrane</keyword>
<dbReference type="PANTHER" id="PTHR38098">
    <property type="entry name" value="LPS-ASSEMBLY LIPOPROTEIN LPTE"/>
    <property type="match status" value="1"/>
</dbReference>
<comment type="caution">
    <text evidence="7">The sequence shown here is derived from an EMBL/GenBank/DDBJ whole genome shotgun (WGS) entry which is preliminary data.</text>
</comment>
<keyword evidence="5 6" id="KW-0449">Lipoprotein</keyword>
<comment type="function">
    <text evidence="6">Together with LptD, is involved in the assembly of lipopolysaccharide (LPS) at the surface of the outer membrane. Required for the proper assembly of LptD. Binds LPS and may serve as the LPS recognition site at the outer membrane.</text>
</comment>
<evidence type="ECO:0000256" key="1">
    <source>
        <dbReference type="ARBA" id="ARBA00022729"/>
    </source>
</evidence>
<evidence type="ECO:0000256" key="6">
    <source>
        <dbReference type="HAMAP-Rule" id="MF_01186"/>
    </source>
</evidence>
<comment type="subunit">
    <text evidence="6">Component of the lipopolysaccharide transport and assembly complex. Interacts with LptD.</text>
</comment>
<dbReference type="GO" id="GO:0009279">
    <property type="term" value="C:cell outer membrane"/>
    <property type="evidence" value="ECO:0007669"/>
    <property type="project" value="UniProtKB-SubCell"/>
</dbReference>
<evidence type="ECO:0000256" key="2">
    <source>
        <dbReference type="ARBA" id="ARBA00023136"/>
    </source>
</evidence>
<gene>
    <name evidence="6" type="primary">lptE</name>
    <name evidence="7" type="ORF">BTW10_07235</name>
</gene>
<dbReference type="EMBL" id="MSDQ01000017">
    <property type="protein sequence ID" value="OLO11910.1"/>
    <property type="molecule type" value="Genomic_DNA"/>
</dbReference>
<protein>
    <recommendedName>
        <fullName evidence="6">LPS-assembly lipoprotein LptE</fullName>
    </recommendedName>
</protein>
<keyword evidence="1 6" id="KW-0732">Signal</keyword>